<dbReference type="Proteomes" id="UP000012073">
    <property type="component" value="Unassembled WGS sequence"/>
</dbReference>
<dbReference type="KEGG" id="ccp:CHC_T00006672001"/>
<sequence>MVNQAAVYFAVTEEIRVQFPARACCQSFFGHLNFRHALHSLPGKREKQRAPARGSPSWRFSFATVNSNSAHSRVLA</sequence>
<name>R7QNB9_CHOCR</name>
<protein>
    <submittedName>
        <fullName evidence="1">Uncharacterized protein</fullName>
    </submittedName>
</protein>
<gene>
    <name evidence="1" type="ORF">CHC_T00006672001</name>
</gene>
<keyword evidence="2" id="KW-1185">Reference proteome</keyword>
<dbReference type="GeneID" id="17317600"/>
<evidence type="ECO:0000313" key="1">
    <source>
        <dbReference type="EMBL" id="CDF39589.1"/>
    </source>
</evidence>
<dbReference type="EMBL" id="HG002054">
    <property type="protein sequence ID" value="CDF39589.1"/>
    <property type="molecule type" value="Genomic_DNA"/>
</dbReference>
<organism evidence="1 2">
    <name type="scientific">Chondrus crispus</name>
    <name type="common">Carrageen Irish moss</name>
    <name type="synonym">Polymorpha crispa</name>
    <dbReference type="NCBI Taxonomy" id="2769"/>
    <lineage>
        <taxon>Eukaryota</taxon>
        <taxon>Rhodophyta</taxon>
        <taxon>Florideophyceae</taxon>
        <taxon>Rhodymeniophycidae</taxon>
        <taxon>Gigartinales</taxon>
        <taxon>Gigartinaceae</taxon>
        <taxon>Chondrus</taxon>
    </lineage>
</organism>
<dbReference type="RefSeq" id="XP_005709883.1">
    <property type="nucleotide sequence ID" value="XM_005709826.1"/>
</dbReference>
<dbReference type="AlphaFoldDB" id="R7QNB9"/>
<proteinExistence type="predicted"/>
<evidence type="ECO:0000313" key="2">
    <source>
        <dbReference type="Proteomes" id="UP000012073"/>
    </source>
</evidence>
<reference evidence="2" key="1">
    <citation type="journal article" date="2013" name="Proc. Natl. Acad. Sci. U.S.A.">
        <title>Genome structure and metabolic features in the red seaweed Chondrus crispus shed light on evolution of the Archaeplastida.</title>
        <authorList>
            <person name="Collen J."/>
            <person name="Porcel B."/>
            <person name="Carre W."/>
            <person name="Ball S.G."/>
            <person name="Chaparro C."/>
            <person name="Tonon T."/>
            <person name="Barbeyron T."/>
            <person name="Michel G."/>
            <person name="Noel B."/>
            <person name="Valentin K."/>
            <person name="Elias M."/>
            <person name="Artiguenave F."/>
            <person name="Arun A."/>
            <person name="Aury J.M."/>
            <person name="Barbosa-Neto J.F."/>
            <person name="Bothwell J.H."/>
            <person name="Bouget F.Y."/>
            <person name="Brillet L."/>
            <person name="Cabello-Hurtado F."/>
            <person name="Capella-Gutierrez S."/>
            <person name="Charrier B."/>
            <person name="Cladiere L."/>
            <person name="Cock J.M."/>
            <person name="Coelho S.M."/>
            <person name="Colleoni C."/>
            <person name="Czjzek M."/>
            <person name="Da Silva C."/>
            <person name="Delage L."/>
            <person name="Denoeud F."/>
            <person name="Deschamps P."/>
            <person name="Dittami S.M."/>
            <person name="Gabaldon T."/>
            <person name="Gachon C.M."/>
            <person name="Groisillier A."/>
            <person name="Herve C."/>
            <person name="Jabbari K."/>
            <person name="Katinka M."/>
            <person name="Kloareg B."/>
            <person name="Kowalczyk N."/>
            <person name="Labadie K."/>
            <person name="Leblanc C."/>
            <person name="Lopez P.J."/>
            <person name="McLachlan D.H."/>
            <person name="Meslet-Cladiere L."/>
            <person name="Moustafa A."/>
            <person name="Nehr Z."/>
            <person name="Nyvall Collen P."/>
            <person name="Panaud O."/>
            <person name="Partensky F."/>
            <person name="Poulain J."/>
            <person name="Rensing S.A."/>
            <person name="Rousvoal S."/>
            <person name="Samson G."/>
            <person name="Symeonidi A."/>
            <person name="Weissenbach J."/>
            <person name="Zambounis A."/>
            <person name="Wincker P."/>
            <person name="Boyen C."/>
        </authorList>
    </citation>
    <scope>NUCLEOTIDE SEQUENCE [LARGE SCALE GENOMIC DNA]</scope>
    <source>
        <strain evidence="2">cv. Stackhouse</strain>
    </source>
</reference>
<dbReference type="Gramene" id="CDF39589">
    <property type="protein sequence ID" value="CDF39589"/>
    <property type="gene ID" value="CHC_T00006672001"/>
</dbReference>
<accession>R7QNB9</accession>